<dbReference type="EMBL" id="MU275937">
    <property type="protein sequence ID" value="KAI0045979.1"/>
    <property type="molecule type" value="Genomic_DNA"/>
</dbReference>
<comment type="caution">
    <text evidence="1">The sequence shown here is derived from an EMBL/GenBank/DDBJ whole genome shotgun (WGS) entry which is preliminary data.</text>
</comment>
<evidence type="ECO:0000313" key="1">
    <source>
        <dbReference type="EMBL" id="KAI0045979.1"/>
    </source>
</evidence>
<name>A0ACB8RP92_9AGAM</name>
<accession>A0ACB8RP92</accession>
<sequence length="312" mass="34904">MASPIAHSDNGSRPKKRQRTDQDASSAQPAITKSDVVWMPDGNLIIRTVEVPQDSPTASHTLYRVHKSVLALHCGVFAAMFDGDQAVFEAASERIEGMPVMELPDAAEDVKHFLDAIYHPKQIRKHLPDRGKGPLYGARRPEFPASYSGVLRLATKYDAQEMREQIAAALEMLWPRKLRDWDTLESWSEVNRAVYWYPGKYIRLAKEHDILDVLPAMFYELAITSETFIGDMDSGVWEQFVADLALLTPGELHQLIIGKSSLKAFGMSQIDCYEVNDAGCLCNLSLGGCARTAEKWWKKTVTCEGPDCLDSL</sequence>
<evidence type="ECO:0000313" key="2">
    <source>
        <dbReference type="Proteomes" id="UP000814033"/>
    </source>
</evidence>
<keyword evidence="2" id="KW-1185">Reference proteome</keyword>
<organism evidence="1 2">
    <name type="scientific">Auriscalpium vulgare</name>
    <dbReference type="NCBI Taxonomy" id="40419"/>
    <lineage>
        <taxon>Eukaryota</taxon>
        <taxon>Fungi</taxon>
        <taxon>Dikarya</taxon>
        <taxon>Basidiomycota</taxon>
        <taxon>Agaricomycotina</taxon>
        <taxon>Agaricomycetes</taxon>
        <taxon>Russulales</taxon>
        <taxon>Auriscalpiaceae</taxon>
        <taxon>Auriscalpium</taxon>
    </lineage>
</organism>
<protein>
    <submittedName>
        <fullName evidence="1">Uncharacterized protein</fullName>
    </submittedName>
</protein>
<dbReference type="Proteomes" id="UP000814033">
    <property type="component" value="Unassembled WGS sequence"/>
</dbReference>
<reference evidence="1" key="2">
    <citation type="journal article" date="2022" name="New Phytol.">
        <title>Evolutionary transition to the ectomycorrhizal habit in the genomes of a hyperdiverse lineage of mushroom-forming fungi.</title>
        <authorList>
            <person name="Looney B."/>
            <person name="Miyauchi S."/>
            <person name="Morin E."/>
            <person name="Drula E."/>
            <person name="Courty P.E."/>
            <person name="Kohler A."/>
            <person name="Kuo A."/>
            <person name="LaButti K."/>
            <person name="Pangilinan J."/>
            <person name="Lipzen A."/>
            <person name="Riley R."/>
            <person name="Andreopoulos W."/>
            <person name="He G."/>
            <person name="Johnson J."/>
            <person name="Nolan M."/>
            <person name="Tritt A."/>
            <person name="Barry K.W."/>
            <person name="Grigoriev I.V."/>
            <person name="Nagy L.G."/>
            <person name="Hibbett D."/>
            <person name="Henrissat B."/>
            <person name="Matheny P.B."/>
            <person name="Labbe J."/>
            <person name="Martin F.M."/>
        </authorList>
    </citation>
    <scope>NUCLEOTIDE SEQUENCE</scope>
    <source>
        <strain evidence="1">FP105234-sp</strain>
    </source>
</reference>
<proteinExistence type="predicted"/>
<gene>
    <name evidence="1" type="ORF">FA95DRAFT_72022</name>
</gene>
<reference evidence="1" key="1">
    <citation type="submission" date="2021-02" db="EMBL/GenBank/DDBJ databases">
        <authorList>
            <consortium name="DOE Joint Genome Institute"/>
            <person name="Ahrendt S."/>
            <person name="Looney B.P."/>
            <person name="Miyauchi S."/>
            <person name="Morin E."/>
            <person name="Drula E."/>
            <person name="Courty P.E."/>
            <person name="Chicoki N."/>
            <person name="Fauchery L."/>
            <person name="Kohler A."/>
            <person name="Kuo A."/>
            <person name="Labutti K."/>
            <person name="Pangilinan J."/>
            <person name="Lipzen A."/>
            <person name="Riley R."/>
            <person name="Andreopoulos W."/>
            <person name="He G."/>
            <person name="Johnson J."/>
            <person name="Barry K.W."/>
            <person name="Grigoriev I.V."/>
            <person name="Nagy L."/>
            <person name="Hibbett D."/>
            <person name="Henrissat B."/>
            <person name="Matheny P.B."/>
            <person name="Labbe J."/>
            <person name="Martin F."/>
        </authorList>
    </citation>
    <scope>NUCLEOTIDE SEQUENCE</scope>
    <source>
        <strain evidence="1">FP105234-sp</strain>
    </source>
</reference>